<dbReference type="HOGENOM" id="CLU_021322_4_2_1"/>
<evidence type="ECO:0000256" key="5">
    <source>
        <dbReference type="ARBA" id="ARBA00022694"/>
    </source>
</evidence>
<dbReference type="PaxDb" id="2903-EOD07663"/>
<protein>
    <recommendedName>
        <fullName evidence="7">tRNA/rRNA methyltransferase SpoU type domain-containing protein</fullName>
    </recommendedName>
</protein>
<dbReference type="InterPro" id="IPR033671">
    <property type="entry name" value="TrmH"/>
</dbReference>
<accession>A0A0D3I8S8</accession>
<name>A0A0D3I8S8_EMIH1</name>
<dbReference type="InterPro" id="IPR001537">
    <property type="entry name" value="SpoU_MeTrfase"/>
</dbReference>
<dbReference type="Pfam" id="PF00588">
    <property type="entry name" value="SpoU_methylase"/>
    <property type="match status" value="1"/>
</dbReference>
<dbReference type="PANTHER" id="PTHR43453:SF1">
    <property type="entry name" value="TRNA_RRNA METHYLTRANSFERASE SPOU TYPE DOMAIN-CONTAINING PROTEIN"/>
    <property type="match status" value="1"/>
</dbReference>
<dbReference type="GO" id="GO:0000049">
    <property type="term" value="F:tRNA binding"/>
    <property type="evidence" value="ECO:0007669"/>
    <property type="project" value="UniProtKB-KW"/>
</dbReference>
<evidence type="ECO:0000256" key="1">
    <source>
        <dbReference type="ARBA" id="ARBA00022555"/>
    </source>
</evidence>
<keyword evidence="9" id="KW-1185">Reference proteome</keyword>
<dbReference type="STRING" id="2903.R1BD53"/>
<evidence type="ECO:0000313" key="9">
    <source>
        <dbReference type="Proteomes" id="UP000013827"/>
    </source>
</evidence>
<dbReference type="Gene3D" id="3.40.1280.10">
    <property type="match status" value="1"/>
</dbReference>
<keyword evidence="5" id="KW-0819">tRNA processing</keyword>
<dbReference type="Proteomes" id="UP000013827">
    <property type="component" value="Unassembled WGS sequence"/>
</dbReference>
<keyword evidence="3" id="KW-0808">Transferase</keyword>
<dbReference type="GeneID" id="17253907"/>
<dbReference type="PANTHER" id="PTHR43453">
    <property type="entry name" value="RRNA METHYLASE-LIKE"/>
    <property type="match status" value="1"/>
</dbReference>
<evidence type="ECO:0000313" key="8">
    <source>
        <dbReference type="EnsemblProtists" id="EOD07663"/>
    </source>
</evidence>
<evidence type="ECO:0000256" key="2">
    <source>
        <dbReference type="ARBA" id="ARBA00022603"/>
    </source>
</evidence>
<proteinExistence type="predicted"/>
<keyword evidence="4" id="KW-0949">S-adenosyl-L-methionine</keyword>
<sequence length="236" mass="24685">MAGLRLVLDRLEDSGNRAAVLRSCEAFGLLHVHEIVGLRPSQQPRVAQKVAAAAKHGGNRRMRRGVGNGGEKWLCVHRHETAAACAEALRGAGFRIVATVPPPEGDRSDSWHDARAAADAAIVGERNEALAQLATAKLEAPFSGSAATIPLFGLTESLNVSALVAHYGRLARTRALRERAGGGEALLNVSEGDLTEAEVEALAADYSSRGKRFLEEDPWGEGAQAAAGAGVGAAGW</sequence>
<evidence type="ECO:0000256" key="6">
    <source>
        <dbReference type="ARBA" id="ARBA00022884"/>
    </source>
</evidence>
<dbReference type="RefSeq" id="XP_005760092.1">
    <property type="nucleotide sequence ID" value="XM_005760035.1"/>
</dbReference>
<organism evidence="8 9">
    <name type="scientific">Emiliania huxleyi (strain CCMP1516)</name>
    <dbReference type="NCBI Taxonomy" id="280463"/>
    <lineage>
        <taxon>Eukaryota</taxon>
        <taxon>Haptista</taxon>
        <taxon>Haptophyta</taxon>
        <taxon>Prymnesiophyceae</taxon>
        <taxon>Isochrysidales</taxon>
        <taxon>Noelaerhabdaceae</taxon>
        <taxon>Emiliania</taxon>
    </lineage>
</organism>
<reference evidence="8" key="2">
    <citation type="submission" date="2024-10" db="UniProtKB">
        <authorList>
            <consortium name="EnsemblProtists"/>
        </authorList>
    </citation>
    <scope>IDENTIFICATION</scope>
</reference>
<keyword evidence="2" id="KW-0489">Methyltransferase</keyword>
<keyword evidence="6" id="KW-0694">RNA-binding</keyword>
<dbReference type="GO" id="GO:0008173">
    <property type="term" value="F:RNA methyltransferase activity"/>
    <property type="evidence" value="ECO:0007669"/>
    <property type="project" value="InterPro"/>
</dbReference>
<dbReference type="SUPFAM" id="SSF75217">
    <property type="entry name" value="alpha/beta knot"/>
    <property type="match status" value="1"/>
</dbReference>
<evidence type="ECO:0000256" key="3">
    <source>
        <dbReference type="ARBA" id="ARBA00022679"/>
    </source>
</evidence>
<dbReference type="eggNOG" id="KOG0838">
    <property type="taxonomic scope" value="Eukaryota"/>
</dbReference>
<dbReference type="KEGG" id="ehx:EMIHUDRAFT_218164"/>
<dbReference type="AlphaFoldDB" id="A0A0D3I8S8"/>
<dbReference type="InterPro" id="IPR029028">
    <property type="entry name" value="Alpha/beta_knot_MTases"/>
</dbReference>
<dbReference type="EnsemblProtists" id="EOD07663">
    <property type="protein sequence ID" value="EOD07663"/>
    <property type="gene ID" value="EMIHUDRAFT_218164"/>
</dbReference>
<evidence type="ECO:0000256" key="4">
    <source>
        <dbReference type="ARBA" id="ARBA00022691"/>
    </source>
</evidence>
<dbReference type="GO" id="GO:0002938">
    <property type="term" value="P:tRNA guanine ribose methylation"/>
    <property type="evidence" value="ECO:0007669"/>
    <property type="project" value="TreeGrafter"/>
</dbReference>
<evidence type="ECO:0000259" key="7">
    <source>
        <dbReference type="Pfam" id="PF00588"/>
    </source>
</evidence>
<keyword evidence="1" id="KW-0820">tRNA-binding</keyword>
<dbReference type="InterPro" id="IPR029026">
    <property type="entry name" value="tRNA_m1G_MTases_N"/>
</dbReference>
<feature type="domain" description="tRNA/rRNA methyltransferase SpoU type" evidence="7">
    <location>
        <begin position="4"/>
        <end position="162"/>
    </location>
</feature>
<reference evidence="9" key="1">
    <citation type="journal article" date="2013" name="Nature">
        <title>Pan genome of the phytoplankton Emiliania underpins its global distribution.</title>
        <authorList>
            <person name="Read B.A."/>
            <person name="Kegel J."/>
            <person name="Klute M.J."/>
            <person name="Kuo A."/>
            <person name="Lefebvre S.C."/>
            <person name="Maumus F."/>
            <person name="Mayer C."/>
            <person name="Miller J."/>
            <person name="Monier A."/>
            <person name="Salamov A."/>
            <person name="Young J."/>
            <person name="Aguilar M."/>
            <person name="Claverie J.M."/>
            <person name="Frickenhaus S."/>
            <person name="Gonzalez K."/>
            <person name="Herman E.K."/>
            <person name="Lin Y.C."/>
            <person name="Napier J."/>
            <person name="Ogata H."/>
            <person name="Sarno A.F."/>
            <person name="Shmutz J."/>
            <person name="Schroeder D."/>
            <person name="de Vargas C."/>
            <person name="Verret F."/>
            <person name="von Dassow P."/>
            <person name="Valentin K."/>
            <person name="Van de Peer Y."/>
            <person name="Wheeler G."/>
            <person name="Dacks J.B."/>
            <person name="Delwiche C.F."/>
            <person name="Dyhrman S.T."/>
            <person name="Glockner G."/>
            <person name="John U."/>
            <person name="Richards T."/>
            <person name="Worden A.Z."/>
            <person name="Zhang X."/>
            <person name="Grigoriev I.V."/>
            <person name="Allen A.E."/>
            <person name="Bidle K."/>
            <person name="Borodovsky M."/>
            <person name="Bowler C."/>
            <person name="Brownlee C."/>
            <person name="Cock J.M."/>
            <person name="Elias M."/>
            <person name="Gladyshev V.N."/>
            <person name="Groth M."/>
            <person name="Guda C."/>
            <person name="Hadaegh A."/>
            <person name="Iglesias-Rodriguez M.D."/>
            <person name="Jenkins J."/>
            <person name="Jones B.M."/>
            <person name="Lawson T."/>
            <person name="Leese F."/>
            <person name="Lindquist E."/>
            <person name="Lobanov A."/>
            <person name="Lomsadze A."/>
            <person name="Malik S.B."/>
            <person name="Marsh M.E."/>
            <person name="Mackinder L."/>
            <person name="Mock T."/>
            <person name="Mueller-Roeber B."/>
            <person name="Pagarete A."/>
            <person name="Parker M."/>
            <person name="Probert I."/>
            <person name="Quesneville H."/>
            <person name="Raines C."/>
            <person name="Rensing S.A."/>
            <person name="Riano-Pachon D.M."/>
            <person name="Richier S."/>
            <person name="Rokitta S."/>
            <person name="Shiraiwa Y."/>
            <person name="Soanes D.M."/>
            <person name="van der Giezen M."/>
            <person name="Wahlund T.M."/>
            <person name="Williams B."/>
            <person name="Wilson W."/>
            <person name="Wolfe G."/>
            <person name="Wurch L.L."/>
        </authorList>
    </citation>
    <scope>NUCLEOTIDE SEQUENCE</scope>
</reference>